<dbReference type="AlphaFoldDB" id="A0A0E0Q1W3"/>
<feature type="transmembrane region" description="Helical" evidence="2">
    <location>
        <begin position="117"/>
        <end position="140"/>
    </location>
</feature>
<keyword evidence="2" id="KW-0472">Membrane</keyword>
<keyword evidence="2" id="KW-0812">Transmembrane</keyword>
<proteinExistence type="predicted"/>
<feature type="region of interest" description="Disordered" evidence="1">
    <location>
        <begin position="260"/>
        <end position="279"/>
    </location>
</feature>
<keyword evidence="2" id="KW-1133">Transmembrane helix</keyword>
<protein>
    <submittedName>
        <fullName evidence="3">Uncharacterized protein</fullName>
    </submittedName>
</protein>
<reference evidence="3" key="2">
    <citation type="submission" date="2015-06" db="UniProtKB">
        <authorList>
            <consortium name="EnsemblPlants"/>
        </authorList>
    </citation>
    <scope>IDENTIFICATION</scope>
</reference>
<dbReference type="EnsemblPlants" id="ORUFI06G27320.1">
    <property type="protein sequence ID" value="ORUFI06G27320.1"/>
    <property type="gene ID" value="ORUFI06G27320"/>
</dbReference>
<evidence type="ECO:0000313" key="4">
    <source>
        <dbReference type="Proteomes" id="UP000008022"/>
    </source>
</evidence>
<dbReference type="InterPro" id="IPR032675">
    <property type="entry name" value="LRR_dom_sf"/>
</dbReference>
<name>A0A0E0Q1W3_ORYRU</name>
<feature type="compositionally biased region" description="Basic and acidic residues" evidence="1">
    <location>
        <begin position="265"/>
        <end position="279"/>
    </location>
</feature>
<reference evidence="4" key="1">
    <citation type="submission" date="2013-06" db="EMBL/GenBank/DDBJ databases">
        <authorList>
            <person name="Zhao Q."/>
        </authorList>
    </citation>
    <scope>NUCLEOTIDE SEQUENCE</scope>
    <source>
        <strain evidence="4">cv. W1943</strain>
    </source>
</reference>
<dbReference type="HOGENOM" id="CLU_998856_0_0_1"/>
<keyword evidence="4" id="KW-1185">Reference proteome</keyword>
<sequence length="279" mass="29993">MKALRVSRNVMDGQVSPEIGNLKQLEFFSLTINSFVNISGMFWNLKGCTSLTALLVSYNFYGEALPDAGWRKQNKMERSSSKPVIALVLLVVCIVSCFEVVTAQYDGSSSNGAAATGPMAAGGNCSLVVAAACLSGTETLRWKRCDRLMRALRLSPSWAREAEEKLAAAGASNGCLPVDGRVVAANEKVRRRRRVVVGVADAGCGLHGTAAASRLARRFSSFATLPPQTMPVSYPVGNLVGAREGNYRCIAKILSRGHNSCSSSRQRERNRREEEGEGG</sequence>
<evidence type="ECO:0000256" key="2">
    <source>
        <dbReference type="SAM" id="Phobius"/>
    </source>
</evidence>
<dbReference type="STRING" id="4529.A0A0E0Q1W3"/>
<evidence type="ECO:0000313" key="3">
    <source>
        <dbReference type="EnsemblPlants" id="ORUFI06G27320.1"/>
    </source>
</evidence>
<organism evidence="3 4">
    <name type="scientific">Oryza rufipogon</name>
    <name type="common">Brownbeard rice</name>
    <name type="synonym">Asian wild rice</name>
    <dbReference type="NCBI Taxonomy" id="4529"/>
    <lineage>
        <taxon>Eukaryota</taxon>
        <taxon>Viridiplantae</taxon>
        <taxon>Streptophyta</taxon>
        <taxon>Embryophyta</taxon>
        <taxon>Tracheophyta</taxon>
        <taxon>Spermatophyta</taxon>
        <taxon>Magnoliopsida</taxon>
        <taxon>Liliopsida</taxon>
        <taxon>Poales</taxon>
        <taxon>Poaceae</taxon>
        <taxon>BOP clade</taxon>
        <taxon>Oryzoideae</taxon>
        <taxon>Oryzeae</taxon>
        <taxon>Oryzinae</taxon>
        <taxon>Oryza</taxon>
    </lineage>
</organism>
<dbReference type="Gramene" id="ORUFI06G27320.1">
    <property type="protein sequence ID" value="ORUFI06G27320.1"/>
    <property type="gene ID" value="ORUFI06G27320"/>
</dbReference>
<accession>A0A0E0Q1W3</accession>
<dbReference type="Gene3D" id="3.80.10.10">
    <property type="entry name" value="Ribonuclease Inhibitor"/>
    <property type="match status" value="1"/>
</dbReference>
<dbReference type="eggNOG" id="KOG0619">
    <property type="taxonomic scope" value="Eukaryota"/>
</dbReference>
<dbReference type="Proteomes" id="UP000008022">
    <property type="component" value="Unassembled WGS sequence"/>
</dbReference>
<evidence type="ECO:0000256" key="1">
    <source>
        <dbReference type="SAM" id="MobiDB-lite"/>
    </source>
</evidence>
<dbReference type="SUPFAM" id="SSF52047">
    <property type="entry name" value="RNI-like"/>
    <property type="match status" value="1"/>
</dbReference>
<feature type="transmembrane region" description="Helical" evidence="2">
    <location>
        <begin position="84"/>
        <end position="105"/>
    </location>
</feature>